<name>A0A4Q7RBN5_9BURK</name>
<keyword evidence="1" id="KW-0732">Signal</keyword>
<dbReference type="OrthoDB" id="8780920at2"/>
<feature type="signal peptide" evidence="1">
    <location>
        <begin position="1"/>
        <end position="23"/>
    </location>
</feature>
<dbReference type="PROSITE" id="PS51257">
    <property type="entry name" value="PROKAR_LIPOPROTEIN"/>
    <property type="match status" value="1"/>
</dbReference>
<comment type="caution">
    <text evidence="2">The sequence shown here is derived from an EMBL/GenBank/DDBJ whole genome shotgun (WGS) entry which is preliminary data.</text>
</comment>
<sequence>MRAAARAALPVIVAAALSGCSSVGDVAGAVAGVAAGTASANPAVAIGVAIGVKAATDATAKYVFRTWHTAEQDSIAAIIGTTPPGTAAPWEIRHRIPYENRQGTVRVVREIRSALADCREALFSVEEDKETRWFQVVACRQETGWKWASAEPAVPRWGSLQ</sequence>
<evidence type="ECO:0000256" key="1">
    <source>
        <dbReference type="SAM" id="SignalP"/>
    </source>
</evidence>
<keyword evidence="3" id="KW-1185">Reference proteome</keyword>
<evidence type="ECO:0008006" key="4">
    <source>
        <dbReference type="Google" id="ProtNLM"/>
    </source>
</evidence>
<accession>A0A4Q7RBN5</accession>
<proteinExistence type="predicted"/>
<evidence type="ECO:0000313" key="2">
    <source>
        <dbReference type="EMBL" id="RZT29042.1"/>
    </source>
</evidence>
<protein>
    <recommendedName>
        <fullName evidence="4">Lipoprotein</fullName>
    </recommendedName>
</protein>
<evidence type="ECO:0000313" key="3">
    <source>
        <dbReference type="Proteomes" id="UP000291078"/>
    </source>
</evidence>
<reference evidence="2 3" key="1">
    <citation type="journal article" date="2015" name="Stand. Genomic Sci.">
        <title>Genomic Encyclopedia of Bacterial and Archaeal Type Strains, Phase III: the genomes of soil and plant-associated and newly described type strains.</title>
        <authorList>
            <person name="Whitman W.B."/>
            <person name="Woyke T."/>
            <person name="Klenk H.P."/>
            <person name="Zhou Y."/>
            <person name="Lilburn T.G."/>
            <person name="Beck B.J."/>
            <person name="De Vos P."/>
            <person name="Vandamme P."/>
            <person name="Eisen J.A."/>
            <person name="Garrity G."/>
            <person name="Hugenholtz P."/>
            <person name="Kyrpides N.C."/>
        </authorList>
    </citation>
    <scope>NUCLEOTIDE SEQUENCE [LARGE SCALE GENOMIC DNA]</scope>
    <source>
        <strain evidence="2 3">ASC-9842</strain>
    </source>
</reference>
<feature type="chain" id="PRO_5020972290" description="Lipoprotein" evidence="1">
    <location>
        <begin position="24"/>
        <end position="161"/>
    </location>
</feature>
<dbReference type="AlphaFoldDB" id="A0A4Q7RBN5"/>
<gene>
    <name evidence="2" type="ORF">EV147_5139</name>
</gene>
<dbReference type="EMBL" id="SGXM01000014">
    <property type="protein sequence ID" value="RZT29042.1"/>
    <property type="molecule type" value="Genomic_DNA"/>
</dbReference>
<organism evidence="2 3">
    <name type="scientific">Cupriavidus agavae</name>
    <dbReference type="NCBI Taxonomy" id="1001822"/>
    <lineage>
        <taxon>Bacteria</taxon>
        <taxon>Pseudomonadati</taxon>
        <taxon>Pseudomonadota</taxon>
        <taxon>Betaproteobacteria</taxon>
        <taxon>Burkholderiales</taxon>
        <taxon>Burkholderiaceae</taxon>
        <taxon>Cupriavidus</taxon>
    </lineage>
</organism>
<dbReference type="Proteomes" id="UP000291078">
    <property type="component" value="Unassembled WGS sequence"/>
</dbReference>
<dbReference type="RefSeq" id="WP_130394021.1">
    <property type="nucleotide sequence ID" value="NZ_SGXM01000014.1"/>
</dbReference>